<comment type="caution">
    <text evidence="4">The sequence shown here is derived from an EMBL/GenBank/DDBJ whole genome shotgun (WGS) entry which is preliminary data.</text>
</comment>
<name>A0ABP0F0R6_CLALP</name>
<keyword evidence="1" id="KW-1133">Transmembrane helix</keyword>
<keyword evidence="1" id="KW-0472">Membrane</keyword>
<evidence type="ECO:0000313" key="5">
    <source>
        <dbReference type="Proteomes" id="UP001642483"/>
    </source>
</evidence>
<dbReference type="Proteomes" id="UP001642483">
    <property type="component" value="Unassembled WGS sequence"/>
</dbReference>
<evidence type="ECO:0000256" key="1">
    <source>
        <dbReference type="SAM" id="Phobius"/>
    </source>
</evidence>
<dbReference type="PROSITE" id="PS50234">
    <property type="entry name" value="VWFA"/>
    <property type="match status" value="1"/>
</dbReference>
<dbReference type="InterPro" id="IPR002035">
    <property type="entry name" value="VWF_A"/>
</dbReference>
<proteinExistence type="predicted"/>
<feature type="domain" description="VWFA" evidence="3">
    <location>
        <begin position="189"/>
        <end position="393"/>
    </location>
</feature>
<dbReference type="EMBL" id="CAWYQH010000002">
    <property type="protein sequence ID" value="CAK8673310.1"/>
    <property type="molecule type" value="Genomic_DNA"/>
</dbReference>
<feature type="signal peptide" evidence="2">
    <location>
        <begin position="1"/>
        <end position="17"/>
    </location>
</feature>
<accession>A0ABP0F0R6</accession>
<evidence type="ECO:0000256" key="2">
    <source>
        <dbReference type="SAM" id="SignalP"/>
    </source>
</evidence>
<keyword evidence="1" id="KW-0812">Transmembrane</keyword>
<dbReference type="InterPro" id="IPR028994">
    <property type="entry name" value="Integrin_alpha_N"/>
</dbReference>
<feature type="chain" id="PRO_5047318708" description="VWFA domain-containing protein" evidence="2">
    <location>
        <begin position="18"/>
        <end position="497"/>
    </location>
</feature>
<protein>
    <recommendedName>
        <fullName evidence="3">VWFA domain-containing protein</fullName>
    </recommendedName>
</protein>
<keyword evidence="2" id="KW-0732">Signal</keyword>
<dbReference type="PANTHER" id="PTHR24020">
    <property type="entry name" value="COLLAGEN ALPHA"/>
    <property type="match status" value="1"/>
</dbReference>
<sequence>MASKIVVFTTLLGCCWCYNIETNGRYIKYIQSPILSIGVERVPDSGPVFPEITPSYFGYDFQLRPGPGQTFSVIAGAPKTSDARRLSSQDGSNSLSTTGDVLTCRSGFPPPSPLCSSIVPQPVSPGDNYGLNVEVGRDSTLHACSPTKEQSCPPVQYSPGFCYRRRRNRAEWEADPRTQELACPPINLDLIFLLDGSESVGPVNFETVKDWTVNVSRSFDIRDGSTRIGVVQYSHLDVDRNGRPLARQRNIVTEIELGAQNNFNDFTRAVEGIKLQAFTTYTAHALNKTVDDFESSPRFGNSSTAKVLILLTDGKLLHGGELHMHSIFYRSDDQAYLADSANYVRSLGITTFSVGVGDININELRTVATGTDTNERVYFANDFDGLNEVAGKLRAAILSFVLEGTIATGGGPSYQLEVAETGISIHASRTVNYINFGWKIRCTIVCVGANVGCMFVVVCLYVHVLSCTRKLETSQFSSDYVQIAKHFGNLSIYETRT</sequence>
<dbReference type="PRINTS" id="PR00453">
    <property type="entry name" value="VWFADOMAIN"/>
</dbReference>
<dbReference type="CDD" id="cd01450">
    <property type="entry name" value="vWFA_subfamily_ECM"/>
    <property type="match status" value="1"/>
</dbReference>
<evidence type="ECO:0000259" key="3">
    <source>
        <dbReference type="PROSITE" id="PS50234"/>
    </source>
</evidence>
<keyword evidence="5" id="KW-1185">Reference proteome</keyword>
<organism evidence="4 5">
    <name type="scientific">Clavelina lepadiformis</name>
    <name type="common">Light-bulb sea squirt</name>
    <name type="synonym">Ascidia lepadiformis</name>
    <dbReference type="NCBI Taxonomy" id="159417"/>
    <lineage>
        <taxon>Eukaryota</taxon>
        <taxon>Metazoa</taxon>
        <taxon>Chordata</taxon>
        <taxon>Tunicata</taxon>
        <taxon>Ascidiacea</taxon>
        <taxon>Aplousobranchia</taxon>
        <taxon>Clavelinidae</taxon>
        <taxon>Clavelina</taxon>
    </lineage>
</organism>
<dbReference type="SMART" id="SM00327">
    <property type="entry name" value="VWA"/>
    <property type="match status" value="1"/>
</dbReference>
<gene>
    <name evidence="4" type="ORF">CVLEPA_LOCUS3114</name>
</gene>
<dbReference type="InterPro" id="IPR050525">
    <property type="entry name" value="ECM_Assembly_Org"/>
</dbReference>
<evidence type="ECO:0000313" key="4">
    <source>
        <dbReference type="EMBL" id="CAK8673310.1"/>
    </source>
</evidence>
<dbReference type="Gene3D" id="3.40.50.410">
    <property type="entry name" value="von Willebrand factor, type A domain"/>
    <property type="match status" value="1"/>
</dbReference>
<dbReference type="InterPro" id="IPR036465">
    <property type="entry name" value="vWFA_dom_sf"/>
</dbReference>
<dbReference type="Gene3D" id="2.130.10.130">
    <property type="entry name" value="Integrin alpha, N-terminal"/>
    <property type="match status" value="1"/>
</dbReference>
<dbReference type="Pfam" id="PF00092">
    <property type="entry name" value="VWA"/>
    <property type="match status" value="1"/>
</dbReference>
<dbReference type="SUPFAM" id="SSF53300">
    <property type="entry name" value="vWA-like"/>
    <property type="match status" value="1"/>
</dbReference>
<dbReference type="PANTHER" id="PTHR24020:SF20">
    <property type="entry name" value="PH DOMAIN-CONTAINING PROTEIN"/>
    <property type="match status" value="1"/>
</dbReference>
<feature type="transmembrane region" description="Helical" evidence="1">
    <location>
        <begin position="438"/>
        <end position="462"/>
    </location>
</feature>
<reference evidence="4 5" key="1">
    <citation type="submission" date="2024-02" db="EMBL/GenBank/DDBJ databases">
        <authorList>
            <person name="Daric V."/>
            <person name="Darras S."/>
        </authorList>
    </citation>
    <scope>NUCLEOTIDE SEQUENCE [LARGE SCALE GENOMIC DNA]</scope>
</reference>